<name>A0ABC8LI29_ERUVS</name>
<evidence type="ECO:0000313" key="7">
    <source>
        <dbReference type="EMBL" id="CAH8383331.1"/>
    </source>
</evidence>
<keyword evidence="8" id="KW-1185">Reference proteome</keyword>
<dbReference type="PANTHER" id="PTHR27002:SF556">
    <property type="entry name" value="CYSTEINE-RICH RECEPTOR-LIKE PROTEIN KINASE 35"/>
    <property type="match status" value="1"/>
</dbReference>
<accession>A0ABC8LI29</accession>
<dbReference type="SUPFAM" id="SSF56112">
    <property type="entry name" value="Protein kinase-like (PK-like)"/>
    <property type="match status" value="1"/>
</dbReference>
<keyword evidence="4" id="KW-0418">Kinase</keyword>
<dbReference type="Proteomes" id="UP001642260">
    <property type="component" value="Unassembled WGS sequence"/>
</dbReference>
<dbReference type="GO" id="GO:0004674">
    <property type="term" value="F:protein serine/threonine kinase activity"/>
    <property type="evidence" value="ECO:0007669"/>
    <property type="project" value="UniProtKB-KW"/>
</dbReference>
<evidence type="ECO:0000256" key="4">
    <source>
        <dbReference type="ARBA" id="ARBA00022777"/>
    </source>
</evidence>
<feature type="domain" description="Serine-threonine/tyrosine-protein kinase catalytic" evidence="6">
    <location>
        <begin position="16"/>
        <end position="52"/>
    </location>
</feature>
<sequence length="160" mass="18676">MFGVYQSQANTKKIARIYGYMSPEYVMRGHFFMKCDVYRFGVMLLEIISGKRNSIFYRIDDSASNLVTHTWRLWRNGSPLELLDPTLEENFESDEVIKCIHIAFLCVQENPADLPIFPEIIFMVTRSKTTLSVPQAPGFFFSSMHDFASVYKQFCSRFHQ</sequence>
<dbReference type="Pfam" id="PF07714">
    <property type="entry name" value="PK_Tyr_Ser-Thr"/>
    <property type="match status" value="1"/>
</dbReference>
<keyword evidence="2" id="KW-0808">Transferase</keyword>
<evidence type="ECO:0000259" key="6">
    <source>
        <dbReference type="Pfam" id="PF07714"/>
    </source>
</evidence>
<dbReference type="InterPro" id="IPR011009">
    <property type="entry name" value="Kinase-like_dom_sf"/>
</dbReference>
<evidence type="ECO:0000256" key="5">
    <source>
        <dbReference type="ARBA" id="ARBA00022840"/>
    </source>
</evidence>
<dbReference type="GO" id="GO:0005524">
    <property type="term" value="F:ATP binding"/>
    <property type="evidence" value="ECO:0007669"/>
    <property type="project" value="UniProtKB-KW"/>
</dbReference>
<gene>
    <name evidence="7" type="ORF">ERUC_LOCUS35814</name>
</gene>
<evidence type="ECO:0000256" key="2">
    <source>
        <dbReference type="ARBA" id="ARBA00022679"/>
    </source>
</evidence>
<dbReference type="AlphaFoldDB" id="A0ABC8LI29"/>
<reference evidence="7 8" key="1">
    <citation type="submission" date="2022-03" db="EMBL/GenBank/DDBJ databases">
        <authorList>
            <person name="Macdonald S."/>
            <person name="Ahmed S."/>
            <person name="Newling K."/>
        </authorList>
    </citation>
    <scope>NUCLEOTIDE SEQUENCE [LARGE SCALE GENOMIC DNA]</scope>
</reference>
<keyword evidence="5" id="KW-0067">ATP-binding</keyword>
<evidence type="ECO:0000256" key="1">
    <source>
        <dbReference type="ARBA" id="ARBA00022527"/>
    </source>
</evidence>
<keyword evidence="1" id="KW-0723">Serine/threonine-protein kinase</keyword>
<organism evidence="7 8">
    <name type="scientific">Eruca vesicaria subsp. sativa</name>
    <name type="common">Garden rocket</name>
    <name type="synonym">Eruca sativa</name>
    <dbReference type="NCBI Taxonomy" id="29727"/>
    <lineage>
        <taxon>Eukaryota</taxon>
        <taxon>Viridiplantae</taxon>
        <taxon>Streptophyta</taxon>
        <taxon>Embryophyta</taxon>
        <taxon>Tracheophyta</taxon>
        <taxon>Spermatophyta</taxon>
        <taxon>Magnoliopsida</taxon>
        <taxon>eudicotyledons</taxon>
        <taxon>Gunneridae</taxon>
        <taxon>Pentapetalae</taxon>
        <taxon>rosids</taxon>
        <taxon>malvids</taxon>
        <taxon>Brassicales</taxon>
        <taxon>Brassicaceae</taxon>
        <taxon>Brassiceae</taxon>
        <taxon>Eruca</taxon>
    </lineage>
</organism>
<dbReference type="Gene3D" id="1.10.510.10">
    <property type="entry name" value="Transferase(Phosphotransferase) domain 1"/>
    <property type="match status" value="1"/>
</dbReference>
<dbReference type="PANTHER" id="PTHR27002">
    <property type="entry name" value="RECEPTOR-LIKE SERINE/THREONINE-PROTEIN KINASE SD1-8"/>
    <property type="match status" value="1"/>
</dbReference>
<dbReference type="EMBL" id="CAKOAT010584042">
    <property type="protein sequence ID" value="CAH8383331.1"/>
    <property type="molecule type" value="Genomic_DNA"/>
</dbReference>
<comment type="caution">
    <text evidence="7">The sequence shown here is derived from an EMBL/GenBank/DDBJ whole genome shotgun (WGS) entry which is preliminary data.</text>
</comment>
<protein>
    <recommendedName>
        <fullName evidence="6">Serine-threonine/tyrosine-protein kinase catalytic domain-containing protein</fullName>
    </recommendedName>
</protein>
<evidence type="ECO:0000256" key="3">
    <source>
        <dbReference type="ARBA" id="ARBA00022741"/>
    </source>
</evidence>
<dbReference type="InterPro" id="IPR001245">
    <property type="entry name" value="Ser-Thr/Tyr_kinase_cat_dom"/>
</dbReference>
<proteinExistence type="predicted"/>
<evidence type="ECO:0000313" key="8">
    <source>
        <dbReference type="Proteomes" id="UP001642260"/>
    </source>
</evidence>
<keyword evidence="3" id="KW-0547">Nucleotide-binding</keyword>